<gene>
    <name evidence="2" type="ORF">NVIE_012970</name>
</gene>
<accession>A0A060HJ32</accession>
<dbReference type="KEGG" id="nvn:NVIE_012970"/>
<dbReference type="STRING" id="926571.NVIE_012970"/>
<feature type="region of interest" description="Disordered" evidence="1">
    <location>
        <begin position="96"/>
        <end position="118"/>
    </location>
</feature>
<evidence type="ECO:0000256" key="1">
    <source>
        <dbReference type="SAM" id="MobiDB-lite"/>
    </source>
</evidence>
<keyword evidence="3" id="KW-1185">Reference proteome</keyword>
<proteinExistence type="predicted"/>
<evidence type="ECO:0000313" key="3">
    <source>
        <dbReference type="Proteomes" id="UP000027093"/>
    </source>
</evidence>
<name>A0A060HJ32_9ARCH</name>
<dbReference type="Proteomes" id="UP000027093">
    <property type="component" value="Chromosome"/>
</dbReference>
<reference evidence="2 3" key="1">
    <citation type="journal article" date="2014" name="Int. J. Syst. Evol. Microbiol.">
        <title>Nitrososphaera viennensis gen. nov., sp. nov., an aerobic and mesophilic, ammonia-oxidizing archaeon from soil and a member of the archaeal phylum Thaumarchaeota.</title>
        <authorList>
            <person name="Stieglmeier M."/>
            <person name="Klingl A."/>
            <person name="Alves R.J."/>
            <person name="Rittmann S.K."/>
            <person name="Melcher M."/>
            <person name="Leisch N."/>
            <person name="Schleper C."/>
        </authorList>
    </citation>
    <scope>NUCLEOTIDE SEQUENCE [LARGE SCALE GENOMIC DNA]</scope>
    <source>
        <strain evidence="2">EN76</strain>
    </source>
</reference>
<dbReference type="HOGENOM" id="CLU_2067888_0_0_2"/>
<evidence type="ECO:0008006" key="4">
    <source>
        <dbReference type="Google" id="ProtNLM"/>
    </source>
</evidence>
<evidence type="ECO:0000313" key="2">
    <source>
        <dbReference type="EMBL" id="AIC15533.1"/>
    </source>
</evidence>
<dbReference type="EMBL" id="CP007536">
    <property type="protein sequence ID" value="AIC15533.1"/>
    <property type="molecule type" value="Genomic_DNA"/>
</dbReference>
<dbReference type="AlphaFoldDB" id="A0A060HJ32"/>
<dbReference type="GeneID" id="74946558"/>
<sequence>MTSSDDTAVFVMNPKVVCRRENDQSFTVYNPSTDMITKISPLSKLVLDMLDGSNSVGDVHFAVSEMYGEFSAEGGRQVFLDFLQKLVDRGIIIEQREGGEKKQEEKKKEGKEEVVASQ</sequence>
<protein>
    <recommendedName>
        <fullName evidence="4">PqqD family protein</fullName>
    </recommendedName>
</protein>
<dbReference type="RefSeq" id="WP_075054519.1">
    <property type="nucleotide sequence ID" value="NZ_CP007536.1"/>
</dbReference>
<organism evidence="2 3">
    <name type="scientific">Nitrososphaera viennensis EN76</name>
    <dbReference type="NCBI Taxonomy" id="926571"/>
    <lineage>
        <taxon>Archaea</taxon>
        <taxon>Nitrososphaerota</taxon>
        <taxon>Nitrososphaeria</taxon>
        <taxon>Nitrososphaerales</taxon>
        <taxon>Nitrososphaeraceae</taxon>
        <taxon>Nitrososphaera</taxon>
    </lineage>
</organism>